<gene>
    <name evidence="2" type="ORF">METZ01_LOCUS419613</name>
</gene>
<organism evidence="2">
    <name type="scientific">marine metagenome</name>
    <dbReference type="NCBI Taxonomy" id="408172"/>
    <lineage>
        <taxon>unclassified sequences</taxon>
        <taxon>metagenomes</taxon>
        <taxon>ecological metagenomes</taxon>
    </lineage>
</organism>
<sequence>MAEKRLISNSQIFVISNGLANLIIGNWTFPAYPLNVFRLGGILLFTALNLAAADVMFRPVAGEKVPDLAREFRGAWIATVNNIDWPSKPGLSTADQKKELRDLIS</sequence>
<name>A0A382X7B8_9ZZZZ</name>
<proteinExistence type="predicted"/>
<dbReference type="AlphaFoldDB" id="A0A382X7B8"/>
<keyword evidence="1" id="KW-1133">Transmembrane helix</keyword>
<keyword evidence="1" id="KW-0812">Transmembrane</keyword>
<protein>
    <submittedName>
        <fullName evidence="2">Uncharacterized protein</fullName>
    </submittedName>
</protein>
<feature type="non-terminal residue" evidence="2">
    <location>
        <position position="105"/>
    </location>
</feature>
<dbReference type="EMBL" id="UINC01165394">
    <property type="protein sequence ID" value="SVD66759.1"/>
    <property type="molecule type" value="Genomic_DNA"/>
</dbReference>
<reference evidence="2" key="1">
    <citation type="submission" date="2018-05" db="EMBL/GenBank/DDBJ databases">
        <authorList>
            <person name="Lanie J.A."/>
            <person name="Ng W.-L."/>
            <person name="Kazmierczak K.M."/>
            <person name="Andrzejewski T.M."/>
            <person name="Davidsen T.M."/>
            <person name="Wayne K.J."/>
            <person name="Tettelin H."/>
            <person name="Glass J.I."/>
            <person name="Rusch D."/>
            <person name="Podicherti R."/>
            <person name="Tsui H.-C.T."/>
            <person name="Winkler M.E."/>
        </authorList>
    </citation>
    <scope>NUCLEOTIDE SEQUENCE</scope>
</reference>
<feature type="transmembrane region" description="Helical" evidence="1">
    <location>
        <begin position="12"/>
        <end position="30"/>
    </location>
</feature>
<evidence type="ECO:0000313" key="2">
    <source>
        <dbReference type="EMBL" id="SVD66759.1"/>
    </source>
</evidence>
<evidence type="ECO:0000256" key="1">
    <source>
        <dbReference type="SAM" id="Phobius"/>
    </source>
</evidence>
<accession>A0A382X7B8</accession>
<keyword evidence="1" id="KW-0472">Membrane</keyword>